<name>A0ABM1S514_LIMPO</name>
<evidence type="ECO:0000313" key="3">
    <source>
        <dbReference type="RefSeq" id="XP_022238719.1"/>
    </source>
</evidence>
<accession>A0ABM1S514</accession>
<gene>
    <name evidence="3" type="primary">LOC111085263</name>
</gene>
<feature type="signal peptide" evidence="1">
    <location>
        <begin position="1"/>
        <end position="26"/>
    </location>
</feature>
<reference evidence="3" key="1">
    <citation type="submission" date="2025-08" db="UniProtKB">
        <authorList>
            <consortium name="RefSeq"/>
        </authorList>
    </citation>
    <scope>IDENTIFICATION</scope>
    <source>
        <tissue evidence="3">Muscle</tissue>
    </source>
</reference>
<protein>
    <submittedName>
        <fullName evidence="3">Uncharacterized protein LOC111085263</fullName>
    </submittedName>
</protein>
<evidence type="ECO:0000256" key="1">
    <source>
        <dbReference type="SAM" id="SignalP"/>
    </source>
</evidence>
<feature type="chain" id="PRO_5047203152" evidence="1">
    <location>
        <begin position="27"/>
        <end position="105"/>
    </location>
</feature>
<dbReference type="GeneID" id="111085263"/>
<sequence length="105" mass="12425">MLAKETTFIIFTLILTCRYVTKDAEAYPEFWKSANYPSFLDVQEKNPQFTSRLPADFANKVALLLAGELPWQDKEPYGNGFVQRKRQIRYNQCYFNPISCFRKRK</sequence>
<organism evidence="2 3">
    <name type="scientific">Limulus polyphemus</name>
    <name type="common">Atlantic horseshoe crab</name>
    <dbReference type="NCBI Taxonomy" id="6850"/>
    <lineage>
        <taxon>Eukaryota</taxon>
        <taxon>Metazoa</taxon>
        <taxon>Ecdysozoa</taxon>
        <taxon>Arthropoda</taxon>
        <taxon>Chelicerata</taxon>
        <taxon>Merostomata</taxon>
        <taxon>Xiphosura</taxon>
        <taxon>Limulidae</taxon>
        <taxon>Limulus</taxon>
    </lineage>
</organism>
<evidence type="ECO:0000313" key="2">
    <source>
        <dbReference type="Proteomes" id="UP000694941"/>
    </source>
</evidence>
<keyword evidence="2" id="KW-1185">Reference proteome</keyword>
<dbReference type="Proteomes" id="UP000694941">
    <property type="component" value="Unplaced"/>
</dbReference>
<dbReference type="RefSeq" id="XP_022238719.1">
    <property type="nucleotide sequence ID" value="XM_022383011.1"/>
</dbReference>
<proteinExistence type="predicted"/>
<keyword evidence="1" id="KW-0732">Signal</keyword>